<proteinExistence type="predicted"/>
<feature type="transmembrane region" description="Helical" evidence="1">
    <location>
        <begin position="31"/>
        <end position="50"/>
    </location>
</feature>
<name>A0A4R7Q9B4_9FLAO</name>
<comment type="caution">
    <text evidence="2">The sequence shown here is derived from an EMBL/GenBank/DDBJ whole genome shotgun (WGS) entry which is preliminary data.</text>
</comment>
<dbReference type="EMBL" id="SOBW01000007">
    <property type="protein sequence ID" value="TDU43539.1"/>
    <property type="molecule type" value="Genomic_DNA"/>
</dbReference>
<feature type="transmembrane region" description="Helical" evidence="1">
    <location>
        <begin position="323"/>
        <end position="341"/>
    </location>
</feature>
<feature type="transmembrane region" description="Helical" evidence="1">
    <location>
        <begin position="56"/>
        <end position="74"/>
    </location>
</feature>
<evidence type="ECO:0008006" key="4">
    <source>
        <dbReference type="Google" id="ProtNLM"/>
    </source>
</evidence>
<reference evidence="2 3" key="1">
    <citation type="submission" date="2019-03" db="EMBL/GenBank/DDBJ databases">
        <title>Genomic Encyclopedia of Archaeal and Bacterial Type Strains, Phase II (KMG-II): from individual species to whole genera.</title>
        <authorList>
            <person name="Goeker M."/>
        </authorList>
    </citation>
    <scope>NUCLEOTIDE SEQUENCE [LARGE SCALE GENOMIC DNA]</scope>
    <source>
        <strain evidence="2 3">DSM 28135</strain>
    </source>
</reference>
<keyword evidence="3" id="KW-1185">Reference proteome</keyword>
<accession>A0A4R7Q9B4</accession>
<sequence>MNEDLKKNQPSNDEVDLGQLFNAIGRLFERLFAFITAIFTLLFGFFIFILKSIFDNIKLIATVVSVAFVLGFAIDKIKPEVYASNMLVRPYFDSKFHLINNIHYYNSLVSNGDIKALSNIFNIGSTEAAELKGFDINLGPENDNDRTLAYYEFLKSIDSLSAETYRYTDFIKNRDIYSGKLFEITVKSTKSDIFKSLEYGLNNALWNPHSERLKQKKDTMFAIQTSNIKSSLATVDSLKQVFISVLQQESDKGTTTISFGKDFALEAENSSKSRELELLNREIELRNKLAELEELKIEEDTLFDVVSSFQNVGSKSSELLDKFAYLLPLTALFILIIVFIINRTVSFVRSYEG</sequence>
<keyword evidence="1" id="KW-0472">Membrane</keyword>
<dbReference type="Proteomes" id="UP000294689">
    <property type="component" value="Unassembled WGS sequence"/>
</dbReference>
<keyword evidence="1" id="KW-0812">Transmembrane</keyword>
<gene>
    <name evidence="2" type="ORF">BXY82_0953</name>
</gene>
<dbReference type="AlphaFoldDB" id="A0A4R7Q9B4"/>
<protein>
    <recommendedName>
        <fullName evidence="4">Subunit length determinant protein</fullName>
    </recommendedName>
</protein>
<dbReference type="OrthoDB" id="1452530at2"/>
<evidence type="ECO:0000313" key="3">
    <source>
        <dbReference type="Proteomes" id="UP000294689"/>
    </source>
</evidence>
<organism evidence="2 3">
    <name type="scientific">Gelidibacter sediminis</name>
    <dbReference type="NCBI Taxonomy" id="1608710"/>
    <lineage>
        <taxon>Bacteria</taxon>
        <taxon>Pseudomonadati</taxon>
        <taxon>Bacteroidota</taxon>
        <taxon>Flavobacteriia</taxon>
        <taxon>Flavobacteriales</taxon>
        <taxon>Flavobacteriaceae</taxon>
        <taxon>Gelidibacter</taxon>
    </lineage>
</organism>
<evidence type="ECO:0000313" key="2">
    <source>
        <dbReference type="EMBL" id="TDU43539.1"/>
    </source>
</evidence>
<keyword evidence="1" id="KW-1133">Transmembrane helix</keyword>
<evidence type="ECO:0000256" key="1">
    <source>
        <dbReference type="SAM" id="Phobius"/>
    </source>
</evidence>
<dbReference type="RefSeq" id="WP_133756989.1">
    <property type="nucleotide sequence ID" value="NZ_SOBW01000007.1"/>
</dbReference>